<evidence type="ECO:0000256" key="3">
    <source>
        <dbReference type="ARBA" id="ARBA00022692"/>
    </source>
</evidence>
<feature type="compositionally biased region" description="Basic and acidic residues" evidence="6">
    <location>
        <begin position="210"/>
        <end position="224"/>
    </location>
</feature>
<dbReference type="HOGENOM" id="CLU_044208_1_2_2"/>
<sequence length="224" mass="25158">MISVVELVSNFAIHIIQILGYWGVFIGMTLESACIPLPSEIIMTFSGYVVWQGTTNMTLLGITLVGAVGNLIGSLIAYFVGLKGGRPFLEKYGKYIFISHSKLELADRWFERYGWEAVLISRMLPVIRTFISLPAGIANMDLKKFSLYTFLGSLPWSFALAYIGVQLGPNWDVIESYFHIMDIGVFIGIVGLIIYLVLSYRSKSKTTGSEPEKQNKNRKIRDDH</sequence>
<dbReference type="EMBL" id="CP002551">
    <property type="protein sequence ID" value="ADZ09950.1"/>
    <property type="molecule type" value="Genomic_DNA"/>
</dbReference>
<dbReference type="AlphaFoldDB" id="F0T9S1"/>
<keyword evidence="2" id="KW-1003">Cell membrane</keyword>
<keyword evidence="10" id="KW-1185">Reference proteome</keyword>
<dbReference type="Proteomes" id="UP000007490">
    <property type="component" value="Chromosome"/>
</dbReference>
<evidence type="ECO:0000256" key="7">
    <source>
        <dbReference type="SAM" id="Phobius"/>
    </source>
</evidence>
<feature type="transmembrane region" description="Helical" evidence="7">
    <location>
        <begin position="58"/>
        <end position="80"/>
    </location>
</feature>
<protein>
    <submittedName>
        <fullName evidence="9">SNARE associated Golgi protein-like protein</fullName>
    </submittedName>
</protein>
<evidence type="ECO:0000256" key="1">
    <source>
        <dbReference type="ARBA" id="ARBA00004651"/>
    </source>
</evidence>
<evidence type="ECO:0000256" key="6">
    <source>
        <dbReference type="SAM" id="MobiDB-lite"/>
    </source>
</evidence>
<reference evidence="9 10" key="2">
    <citation type="journal article" date="2014" name="Int. J. Syst. Evol. Microbiol.">
        <title>Methanobacterium paludis sp. nov. and a novel strain of Methanobacterium lacus isolated from northern peatlands.</title>
        <authorList>
            <person name="Cadillo-Quiroz H."/>
            <person name="Brauer S.L."/>
            <person name="Goodson N."/>
            <person name="Yavitt J.B."/>
            <person name="Zinder S.H."/>
        </authorList>
    </citation>
    <scope>NUCLEOTIDE SEQUENCE [LARGE SCALE GENOMIC DNA]</scope>
    <source>
        <strain evidence="9 10">AL-21</strain>
    </source>
</reference>
<dbReference type="InterPro" id="IPR051311">
    <property type="entry name" value="DedA_domain"/>
</dbReference>
<comment type="subcellular location">
    <subcellularLocation>
        <location evidence="1">Cell membrane</location>
        <topology evidence="1">Multi-pass membrane protein</topology>
    </subcellularLocation>
</comment>
<dbReference type="eggNOG" id="arCOG03117">
    <property type="taxonomic scope" value="Archaea"/>
</dbReference>
<evidence type="ECO:0000313" key="9">
    <source>
        <dbReference type="EMBL" id="ADZ09950.1"/>
    </source>
</evidence>
<proteinExistence type="predicted"/>
<accession>F0T9S1</accession>
<keyword evidence="3 7" id="KW-0812">Transmembrane</keyword>
<organism evidence="9 10">
    <name type="scientific">Methanobacterium lacus (strain AL-21)</name>
    <dbReference type="NCBI Taxonomy" id="877455"/>
    <lineage>
        <taxon>Archaea</taxon>
        <taxon>Methanobacteriati</taxon>
        <taxon>Methanobacteriota</taxon>
        <taxon>Methanomada group</taxon>
        <taxon>Methanobacteria</taxon>
        <taxon>Methanobacteriales</taxon>
        <taxon>Methanobacteriaceae</taxon>
        <taxon>Methanobacterium</taxon>
    </lineage>
</organism>
<evidence type="ECO:0000259" key="8">
    <source>
        <dbReference type="Pfam" id="PF09335"/>
    </source>
</evidence>
<dbReference type="GO" id="GO:0005886">
    <property type="term" value="C:plasma membrane"/>
    <property type="evidence" value="ECO:0007669"/>
    <property type="project" value="UniProtKB-SubCell"/>
</dbReference>
<name>F0T9S1_METLA</name>
<gene>
    <name evidence="9" type="ordered locus">Metbo_1726</name>
</gene>
<dbReference type="PANTHER" id="PTHR42709">
    <property type="entry name" value="ALKALINE PHOSPHATASE LIKE PROTEIN"/>
    <property type="match status" value="1"/>
</dbReference>
<dbReference type="PANTHER" id="PTHR42709:SF6">
    <property type="entry name" value="UNDECAPRENYL PHOSPHATE TRANSPORTER A"/>
    <property type="match status" value="1"/>
</dbReference>
<feature type="transmembrane region" description="Helical" evidence="7">
    <location>
        <begin position="12"/>
        <end position="37"/>
    </location>
</feature>
<evidence type="ECO:0000256" key="2">
    <source>
        <dbReference type="ARBA" id="ARBA00022475"/>
    </source>
</evidence>
<feature type="transmembrane region" description="Helical" evidence="7">
    <location>
        <begin position="145"/>
        <end position="165"/>
    </location>
</feature>
<dbReference type="Pfam" id="PF09335">
    <property type="entry name" value="VTT_dom"/>
    <property type="match status" value="1"/>
</dbReference>
<feature type="domain" description="VTT" evidence="8">
    <location>
        <begin position="37"/>
        <end position="165"/>
    </location>
</feature>
<keyword evidence="4 7" id="KW-1133">Transmembrane helix</keyword>
<dbReference type="KEGG" id="mel:Metbo_1726"/>
<dbReference type="InterPro" id="IPR032816">
    <property type="entry name" value="VTT_dom"/>
</dbReference>
<reference evidence="10" key="1">
    <citation type="submission" date="2011-02" db="EMBL/GenBank/DDBJ databases">
        <title>Complete sequence of Methanobacterium sp. AL-21.</title>
        <authorList>
            <consortium name="US DOE Joint Genome Institute"/>
            <person name="Lucas S."/>
            <person name="Copeland A."/>
            <person name="Lapidus A."/>
            <person name="Cheng J.-F."/>
            <person name="Goodwin L."/>
            <person name="Pitluck S."/>
            <person name="Chertkov O."/>
            <person name="Detter J.C."/>
            <person name="Han C."/>
            <person name="Tapia R."/>
            <person name="Land M."/>
            <person name="Hauser L."/>
            <person name="Kyrpides N."/>
            <person name="Ivanova N."/>
            <person name="Mikhailova N."/>
            <person name="Pagani I."/>
            <person name="Cadillo-Quiroz H."/>
            <person name="Imachi H."/>
            <person name="Zinder S."/>
            <person name="Liu W."/>
            <person name="Woyke T."/>
        </authorList>
    </citation>
    <scope>NUCLEOTIDE SEQUENCE [LARGE SCALE GENOMIC DNA]</scope>
    <source>
        <strain evidence="10">AL-21</strain>
    </source>
</reference>
<keyword evidence="5 7" id="KW-0472">Membrane</keyword>
<evidence type="ECO:0000256" key="4">
    <source>
        <dbReference type="ARBA" id="ARBA00022989"/>
    </source>
</evidence>
<dbReference type="STRING" id="877455.Metbo_1726"/>
<evidence type="ECO:0000313" key="10">
    <source>
        <dbReference type="Proteomes" id="UP000007490"/>
    </source>
</evidence>
<feature type="region of interest" description="Disordered" evidence="6">
    <location>
        <begin position="205"/>
        <end position="224"/>
    </location>
</feature>
<evidence type="ECO:0000256" key="5">
    <source>
        <dbReference type="ARBA" id="ARBA00023136"/>
    </source>
</evidence>
<feature type="transmembrane region" description="Helical" evidence="7">
    <location>
        <begin position="177"/>
        <end position="198"/>
    </location>
</feature>